<dbReference type="InterPro" id="IPR036180">
    <property type="entry name" value="Gelsolin-like_dom_sf"/>
</dbReference>
<dbReference type="Gene3D" id="1.20.120.730">
    <property type="entry name" value="Sec23/Sec24 helical domain"/>
    <property type="match status" value="1"/>
</dbReference>
<keyword evidence="4" id="KW-0653">Protein transport</keyword>
<accession>A0A2V1ATL3</accession>
<dbReference type="PANTHER" id="PTHR13803">
    <property type="entry name" value="SEC24-RELATED PROTEIN"/>
    <property type="match status" value="1"/>
</dbReference>
<dbReference type="Proteomes" id="UP000244309">
    <property type="component" value="Unassembled WGS sequence"/>
</dbReference>
<keyword evidence="3" id="KW-0813">Transport</keyword>
<evidence type="ECO:0000256" key="1">
    <source>
        <dbReference type="ARBA" id="ARBA00004394"/>
    </source>
</evidence>
<reference evidence="11 12" key="1">
    <citation type="submission" date="2017-12" db="EMBL/GenBank/DDBJ databases">
        <title>Genome Sequence of a Multidrug-Resistant Candida haemulonii Isolate from a Patient with Chronic Leg Ulcers in Israel.</title>
        <authorList>
            <person name="Chow N.A."/>
            <person name="Gade L."/>
            <person name="Batra D."/>
            <person name="Rowe L.A."/>
            <person name="Ben-Ami R."/>
            <person name="Loparev V.N."/>
            <person name="Litvintseva A.P."/>
        </authorList>
    </citation>
    <scope>NUCLEOTIDE SEQUENCE [LARGE SCALE GENOMIC DNA]</scope>
    <source>
        <strain evidence="11 12">B11899</strain>
    </source>
</reference>
<feature type="compositionally biased region" description="Polar residues" evidence="6">
    <location>
        <begin position="513"/>
        <end position="541"/>
    </location>
</feature>
<name>A0A2V1ATL3_9ASCO</name>
<gene>
    <name evidence="11" type="ORF">CXQ85_004366</name>
</gene>
<comment type="subcellular location">
    <subcellularLocation>
        <location evidence="1">Golgi apparatus membrane</location>
    </subcellularLocation>
</comment>
<dbReference type="InterPro" id="IPR006895">
    <property type="entry name" value="Znf_Sec23_Sec24"/>
</dbReference>
<dbReference type="InterPro" id="IPR036465">
    <property type="entry name" value="vWFA_dom_sf"/>
</dbReference>
<dbReference type="SUPFAM" id="SSF53300">
    <property type="entry name" value="vWA-like"/>
    <property type="match status" value="1"/>
</dbReference>
<evidence type="ECO:0000259" key="7">
    <source>
        <dbReference type="Pfam" id="PF04810"/>
    </source>
</evidence>
<dbReference type="Pfam" id="PF04815">
    <property type="entry name" value="Sec23_helical"/>
    <property type="match status" value="1"/>
</dbReference>
<protein>
    <submittedName>
        <fullName evidence="11">Uncharacterized protein</fullName>
    </submittedName>
</protein>
<dbReference type="Pfam" id="PF04810">
    <property type="entry name" value="zf-Sec23_Sec24"/>
    <property type="match status" value="1"/>
</dbReference>
<dbReference type="OrthoDB" id="49016at2759"/>
<organism evidence="11 12">
    <name type="scientific">Candidozyma haemuli</name>
    <dbReference type="NCBI Taxonomy" id="45357"/>
    <lineage>
        <taxon>Eukaryota</taxon>
        <taxon>Fungi</taxon>
        <taxon>Dikarya</taxon>
        <taxon>Ascomycota</taxon>
        <taxon>Saccharomycotina</taxon>
        <taxon>Pichiomycetes</taxon>
        <taxon>Metschnikowiaceae</taxon>
        <taxon>Candidozyma</taxon>
    </lineage>
</organism>
<evidence type="ECO:0000259" key="8">
    <source>
        <dbReference type="Pfam" id="PF04811"/>
    </source>
</evidence>
<dbReference type="InterPro" id="IPR006900">
    <property type="entry name" value="Sec23/24_helical_dom"/>
</dbReference>
<feature type="domain" description="Sec23/Sec24 beta-sandwich" evidence="10">
    <location>
        <begin position="1030"/>
        <end position="1121"/>
    </location>
</feature>
<dbReference type="Gene3D" id="3.40.50.410">
    <property type="entry name" value="von Willebrand factor, type A domain"/>
    <property type="match status" value="1"/>
</dbReference>
<evidence type="ECO:0000259" key="9">
    <source>
        <dbReference type="Pfam" id="PF04815"/>
    </source>
</evidence>
<dbReference type="GO" id="GO:0000139">
    <property type="term" value="C:Golgi membrane"/>
    <property type="evidence" value="ECO:0007669"/>
    <property type="project" value="UniProtKB-SubCell"/>
</dbReference>
<dbReference type="GO" id="GO:0070971">
    <property type="term" value="C:endoplasmic reticulum exit site"/>
    <property type="evidence" value="ECO:0007669"/>
    <property type="project" value="TreeGrafter"/>
</dbReference>
<feature type="region of interest" description="Disordered" evidence="6">
    <location>
        <begin position="435"/>
        <end position="456"/>
    </location>
</feature>
<dbReference type="InterPro" id="IPR036175">
    <property type="entry name" value="Sec23/24_helical_dom_sf"/>
</dbReference>
<feature type="compositionally biased region" description="Low complexity" evidence="6">
    <location>
        <begin position="495"/>
        <end position="512"/>
    </location>
</feature>
<sequence length="1437" mass="162536">MCLTKCYNIFNCYLPLDVTEARISLSDGQVQSSHENSGSAYMPWTTAEFREFLNHLVHARTNWRSKLEAQIIYTEKIMLLAEKYGAQEAHNAAKWRLRNANKLLKRTALKQTSLPPSEESRKAMKEHLNAHFAKAVAEAKKATLARANRRKSKTQTVPKKASTVFWPTDFYKYKESVSEKVNHSYLPCDFYKYKESINEKVVPSYLPCDFYKYKESINEKAIPSYLPCDFFKYKELFNQHEKDSFLPADFPLFRETVNKKTYPQYLPCDFYKFKEYLKETEGASFLPCDFYKFKQYFKETEVTSYLPSDFYKFKQYFKASQDTSYLPCDFYKFKEYFKEPSDNSYLPGDFSFFRHLLVEKYHRQYLPTCFPHFKAAQSLQKTYLPGDFPHFFTIWTRTIYPVRRKISGRKGFKKTSKPVSRRSSIIQRPITPSTATGLTLRRPLSPEPLHKEPNRKIPKKVSIASLNPHVKHSVRILPYHAMNQQAAPSWDQVASPTPSQQQFGSQPSFTPQTGTPQQAMPSQFAPQTPTYQGHQNAQAAQAVQGFPGFQNQRAPQMPNEPAHDTTFDLSGAPHAPPADSSLSLGRTRHEMETEYTSLLYDNDGNCVGTKPFLSFENVVPPFAGTQYFAVDQGTAVPKHMRSTFYNVPESESLRKATRLPMAVTIRPFAPLLSTETPVPTVDMSKLGEASFMDPSDFGPPRCRRCRAYINPAMIHSMSGRFTCNVCQFPSSTVPQEYIAPIDQQGARIDRAQRPELHKGVYDIIVPDYYNVGGADRKPKPMHHVFLVDVSQQSIAKQLNVVVADAIRATLFDYERENEGERRPQKFAIIMFDKAVHFFNLSAELDSTQICISPDLDDPFVPFYDGLFADPEESGMVIEDALNNLQMLADTKSLHDTEPCFSVACRAAAMSLDAVGGGKITAILSTLPSWGPGGSRLKHNKTVGRNPSAEIEKKLYSVDNEYYKLLAKDMIAQNVGLDVIAVSSTPVDVSNIGWLASATGGRIHKWADFVLDRDGRALSAQIVSSIKSSMGYQGQLKLRCSNGLQVAQYYGFPTSEGGIVGLTNTSSDPVVPILSEDQTFTILLEYDGNLKTSFDCHLQAALLYTDTYGVRKVRVMNLVCAVCERLEDVFNFIDQDAVIAALVRDTLSFVGKESIAELRKSINGKLVEVYAQYRMMEERSHNQSRSLTNQLIFPDSLRHIPLFILALTKSKALRDSTAVPIDDRLADVYNMLNMPLERLVYHLYPALVEVHSLADDEGMPTEDEEDSFIKLPEFLPLASSSLQPSIYILCDGTTVYVRVHPDTNRQLLADMFGEHVRNVEDIEPHMDSLPELPTHISQQSRNLVRFFQKNVIGAPTIGQSAIQLVIEGFDNLTRDFHEAFIEDSLSSKIASTSPNYATFLTSLHKAVTVKVDEEGKKFKVPANPVHDASTLTQRLLHF</sequence>
<dbReference type="SUPFAM" id="SSF82754">
    <property type="entry name" value="C-terminal, gelsolin-like domain of Sec23/24"/>
    <property type="match status" value="1"/>
</dbReference>
<feature type="region of interest" description="Disordered" evidence="6">
    <location>
        <begin position="487"/>
        <end position="586"/>
    </location>
</feature>
<dbReference type="RefSeq" id="XP_025341796.1">
    <property type="nucleotide sequence ID" value="XM_025487988.1"/>
</dbReference>
<evidence type="ECO:0000256" key="5">
    <source>
        <dbReference type="ARBA" id="ARBA00023034"/>
    </source>
</evidence>
<dbReference type="Gene3D" id="3.40.20.10">
    <property type="entry name" value="Severin"/>
    <property type="match status" value="1"/>
</dbReference>
<feature type="domain" description="Zinc finger Sec23/Sec24-type" evidence="7">
    <location>
        <begin position="699"/>
        <end position="737"/>
    </location>
</feature>
<keyword evidence="12" id="KW-1185">Reference proteome</keyword>
<dbReference type="Gene3D" id="2.30.30.380">
    <property type="entry name" value="Zn-finger domain of Sec23/24"/>
    <property type="match status" value="1"/>
</dbReference>
<comment type="caution">
    <text evidence="11">The sequence shown here is derived from an EMBL/GenBank/DDBJ whole genome shotgun (WGS) entry which is preliminary data.</text>
</comment>
<dbReference type="EMBL" id="PKFO01000004">
    <property type="protein sequence ID" value="PVH20856.1"/>
    <property type="molecule type" value="Genomic_DNA"/>
</dbReference>
<evidence type="ECO:0000313" key="11">
    <source>
        <dbReference type="EMBL" id="PVH20856.1"/>
    </source>
</evidence>
<evidence type="ECO:0000259" key="10">
    <source>
        <dbReference type="Pfam" id="PF08033"/>
    </source>
</evidence>
<dbReference type="VEuPathDB" id="FungiDB:CXQ85_004366"/>
<evidence type="ECO:0000256" key="6">
    <source>
        <dbReference type="SAM" id="MobiDB-lite"/>
    </source>
</evidence>
<dbReference type="STRING" id="45357.A0A2V1ATL3"/>
<evidence type="ECO:0000256" key="2">
    <source>
        <dbReference type="ARBA" id="ARBA00008334"/>
    </source>
</evidence>
<evidence type="ECO:0000256" key="3">
    <source>
        <dbReference type="ARBA" id="ARBA00022448"/>
    </source>
</evidence>
<dbReference type="Pfam" id="PF04811">
    <property type="entry name" value="Sec23_trunk"/>
    <property type="match status" value="1"/>
</dbReference>
<dbReference type="SUPFAM" id="SSF81995">
    <property type="entry name" value="beta-sandwich domain of Sec23/24"/>
    <property type="match status" value="1"/>
</dbReference>
<dbReference type="GO" id="GO:0090110">
    <property type="term" value="P:COPII-coated vesicle cargo loading"/>
    <property type="evidence" value="ECO:0007669"/>
    <property type="project" value="TreeGrafter"/>
</dbReference>
<dbReference type="InterPro" id="IPR050550">
    <property type="entry name" value="SEC23_SEC24_subfamily"/>
</dbReference>
<feature type="domain" description="Sec23/Sec24 helical" evidence="9">
    <location>
        <begin position="1133"/>
        <end position="1239"/>
    </location>
</feature>
<dbReference type="SUPFAM" id="SSF82919">
    <property type="entry name" value="Zn-finger domain of Sec23/24"/>
    <property type="match status" value="1"/>
</dbReference>
<evidence type="ECO:0000313" key="12">
    <source>
        <dbReference type="Proteomes" id="UP000244309"/>
    </source>
</evidence>
<dbReference type="InterPro" id="IPR006896">
    <property type="entry name" value="Sec23/24_trunk_dom"/>
</dbReference>
<evidence type="ECO:0000256" key="4">
    <source>
        <dbReference type="ARBA" id="ARBA00022927"/>
    </source>
</evidence>
<dbReference type="Pfam" id="PF08033">
    <property type="entry name" value="Sec23_BS"/>
    <property type="match status" value="1"/>
</dbReference>
<dbReference type="GO" id="GO:0006886">
    <property type="term" value="P:intracellular protein transport"/>
    <property type="evidence" value="ECO:0007669"/>
    <property type="project" value="InterPro"/>
</dbReference>
<keyword evidence="5" id="KW-0333">Golgi apparatus</keyword>
<dbReference type="Gene3D" id="2.60.40.1670">
    <property type="entry name" value="beta-sandwich domain of Sec23/24"/>
    <property type="match status" value="1"/>
</dbReference>
<dbReference type="GeneID" id="37009696"/>
<dbReference type="PANTHER" id="PTHR13803:SF4">
    <property type="entry name" value="SECRETORY 24CD, ISOFORM C"/>
    <property type="match status" value="1"/>
</dbReference>
<dbReference type="InterPro" id="IPR036174">
    <property type="entry name" value="Znf_Sec23_Sec24_sf"/>
</dbReference>
<dbReference type="SUPFAM" id="SSF81811">
    <property type="entry name" value="Helical domain of Sec23/24"/>
    <property type="match status" value="1"/>
</dbReference>
<proteinExistence type="inferred from homology"/>
<comment type="similarity">
    <text evidence="2">Belongs to the SEC23/SEC24 family. SEC24 subfamily.</text>
</comment>
<dbReference type="GO" id="GO:0008270">
    <property type="term" value="F:zinc ion binding"/>
    <property type="evidence" value="ECO:0007669"/>
    <property type="project" value="InterPro"/>
</dbReference>
<feature type="domain" description="Sec23/Sec24 trunk" evidence="8">
    <location>
        <begin position="778"/>
        <end position="1021"/>
    </location>
</feature>
<dbReference type="InterPro" id="IPR029006">
    <property type="entry name" value="ADF-H/Gelsolin-like_dom_sf"/>
</dbReference>
<dbReference type="InterPro" id="IPR012990">
    <property type="entry name" value="Beta-sandwich_Sec23_24"/>
</dbReference>
<dbReference type="GO" id="GO:0030127">
    <property type="term" value="C:COPII vesicle coat"/>
    <property type="evidence" value="ECO:0007669"/>
    <property type="project" value="InterPro"/>
</dbReference>
<dbReference type="GO" id="GO:0000149">
    <property type="term" value="F:SNARE binding"/>
    <property type="evidence" value="ECO:0007669"/>
    <property type="project" value="TreeGrafter"/>
</dbReference>